<protein>
    <submittedName>
        <fullName evidence="1">Uncharacterized protein</fullName>
    </submittedName>
</protein>
<dbReference type="AlphaFoldDB" id="A0A6I3Q5S3"/>
<proteinExistence type="predicted"/>
<comment type="caution">
    <text evidence="1">The sequence shown here is derived from an EMBL/GenBank/DDBJ whole genome shotgun (WGS) entry which is preliminary data.</text>
</comment>
<dbReference type="Proteomes" id="UP000449193">
    <property type="component" value="Unassembled WGS sequence"/>
</dbReference>
<gene>
    <name evidence="1" type="ORF">GMD52_09740</name>
</gene>
<reference evidence="1 2" key="1">
    <citation type="journal article" date="2019" name="Nat. Med.">
        <title>A library of human gut bacterial isolates paired with longitudinal multiomics data enables mechanistic microbiome research.</title>
        <authorList>
            <person name="Poyet M."/>
            <person name="Groussin M."/>
            <person name="Gibbons S.M."/>
            <person name="Avila-Pacheco J."/>
            <person name="Jiang X."/>
            <person name="Kearney S.M."/>
            <person name="Perrotta A.R."/>
            <person name="Berdy B."/>
            <person name="Zhao S."/>
            <person name="Lieberman T.D."/>
            <person name="Swanson P.K."/>
            <person name="Smith M."/>
            <person name="Roesemann S."/>
            <person name="Alexander J.E."/>
            <person name="Rich S.A."/>
            <person name="Livny J."/>
            <person name="Vlamakis H."/>
            <person name="Clish C."/>
            <person name="Bullock K."/>
            <person name="Deik A."/>
            <person name="Scott J."/>
            <person name="Pierce K.A."/>
            <person name="Xavier R.J."/>
            <person name="Alm E.J."/>
        </authorList>
    </citation>
    <scope>NUCLEOTIDE SEQUENCE [LARGE SCALE GENOMIC DNA]</scope>
    <source>
        <strain evidence="1 2">BIOML-A7</strain>
    </source>
</reference>
<evidence type="ECO:0000313" key="1">
    <source>
        <dbReference type="EMBL" id="MTS51821.1"/>
    </source>
</evidence>
<sequence>MKNVKRNKRTACVDCSDFYEQLLQTLLPAVAADFKIVRADIDDIPVYLAVDSAADMVLSLQCFAPMDGLQIDLQIDAQNMITGWEVVLSD</sequence>
<name>A0A6I3Q5S3_9FIRM</name>
<dbReference type="EMBL" id="WMZR01000011">
    <property type="protein sequence ID" value="MTS51821.1"/>
    <property type="molecule type" value="Genomic_DNA"/>
</dbReference>
<dbReference type="RefSeq" id="WP_155201660.1">
    <property type="nucleotide sequence ID" value="NZ_CAUGKH010000004.1"/>
</dbReference>
<organism evidence="1 2">
    <name type="scientific">Ruthenibacterium lactatiformans</name>
    <dbReference type="NCBI Taxonomy" id="1550024"/>
    <lineage>
        <taxon>Bacteria</taxon>
        <taxon>Bacillati</taxon>
        <taxon>Bacillota</taxon>
        <taxon>Clostridia</taxon>
        <taxon>Eubacteriales</taxon>
        <taxon>Oscillospiraceae</taxon>
        <taxon>Ruthenibacterium</taxon>
    </lineage>
</organism>
<evidence type="ECO:0000313" key="2">
    <source>
        <dbReference type="Proteomes" id="UP000449193"/>
    </source>
</evidence>
<accession>A0A6I3Q5S3</accession>